<evidence type="ECO:0000313" key="2">
    <source>
        <dbReference type="Proteomes" id="UP000006614"/>
    </source>
</evidence>
<comment type="caution">
    <text evidence="1">The sequence shown here is derived from an EMBL/GenBank/DDBJ whole genome shotgun (WGS) entry which is preliminary data.</text>
</comment>
<evidence type="ECO:0000313" key="1">
    <source>
        <dbReference type="EMBL" id="EJP25883.1"/>
    </source>
</evidence>
<sequence length="39" mass="4193">MVGKAIVFLFLFQEAGTKCSASLVYVVIITGRSGLEKLC</sequence>
<name>A0AAD2T858_STRAP</name>
<organism evidence="1 2">
    <name type="scientific">Streptococcus anginosus SK1138</name>
    <dbReference type="NCBI Taxonomy" id="1161422"/>
    <lineage>
        <taxon>Bacteria</taxon>
        <taxon>Bacillati</taxon>
        <taxon>Bacillota</taxon>
        <taxon>Bacilli</taxon>
        <taxon>Lactobacillales</taxon>
        <taxon>Streptococcaceae</taxon>
        <taxon>Streptococcus</taxon>
        <taxon>Streptococcus anginosus group</taxon>
    </lineage>
</organism>
<dbReference type="Proteomes" id="UP000006614">
    <property type="component" value="Unassembled WGS sequence"/>
</dbReference>
<reference evidence="1 2" key="1">
    <citation type="submission" date="2012-07" db="EMBL/GenBank/DDBJ databases">
        <authorList>
            <person name="Durkin A.S."/>
            <person name="McCorrison J."/>
            <person name="Torralba M."/>
            <person name="Gillis M."/>
            <person name="Methe B."/>
            <person name="Sutton G."/>
            <person name="Nelson K.E."/>
        </authorList>
    </citation>
    <scope>NUCLEOTIDE SEQUENCE [LARGE SCALE GENOMIC DNA]</scope>
    <source>
        <strain evidence="1 2">SK1138</strain>
    </source>
</reference>
<accession>A0AAD2T858</accession>
<protein>
    <submittedName>
        <fullName evidence="1">Uncharacterized protein</fullName>
    </submittedName>
</protein>
<dbReference type="AlphaFoldDB" id="A0AAD2T858"/>
<proteinExistence type="predicted"/>
<dbReference type="EMBL" id="ALJO01000006">
    <property type="protein sequence ID" value="EJP25883.1"/>
    <property type="molecule type" value="Genomic_DNA"/>
</dbReference>
<gene>
    <name evidence="1" type="ORF">HMPREF1126_1343</name>
</gene>